<keyword evidence="2 6" id="KW-0812">Transmembrane</keyword>
<protein>
    <recommendedName>
        <fullName evidence="11">SPX domain-containing protein</fullName>
    </recommendedName>
</protein>
<feature type="domain" description="VTC" evidence="8">
    <location>
        <begin position="268"/>
        <end position="544"/>
    </location>
</feature>
<dbReference type="InterPro" id="IPR018966">
    <property type="entry name" value="VTC_domain"/>
</dbReference>
<feature type="compositionally biased region" description="Polar residues" evidence="5">
    <location>
        <begin position="808"/>
        <end position="818"/>
    </location>
</feature>
<proteinExistence type="predicted"/>
<dbReference type="GO" id="GO:0012505">
    <property type="term" value="C:endomembrane system"/>
    <property type="evidence" value="ECO:0007669"/>
    <property type="project" value="UniProtKB-SubCell"/>
</dbReference>
<dbReference type="InterPro" id="IPR042267">
    <property type="entry name" value="VTC_sf"/>
</dbReference>
<dbReference type="InterPro" id="IPR051572">
    <property type="entry name" value="VTC_Complex_Subunit"/>
</dbReference>
<evidence type="ECO:0000256" key="6">
    <source>
        <dbReference type="SAM" id="Phobius"/>
    </source>
</evidence>
<feature type="compositionally biased region" description="Low complexity" evidence="5">
    <location>
        <begin position="787"/>
        <end position="796"/>
    </location>
</feature>
<feature type="region of interest" description="Disordered" evidence="5">
    <location>
        <begin position="619"/>
        <end position="690"/>
    </location>
</feature>
<gene>
    <name evidence="9" type="ORF">CHLNCDRAFT_51424</name>
</gene>
<dbReference type="AlphaFoldDB" id="E1ZAS9"/>
<dbReference type="eggNOG" id="KOG4580">
    <property type="taxonomic scope" value="Eukaryota"/>
</dbReference>
<evidence type="ECO:0000256" key="2">
    <source>
        <dbReference type="ARBA" id="ARBA00022692"/>
    </source>
</evidence>
<keyword evidence="10" id="KW-1185">Reference proteome</keyword>
<evidence type="ECO:0000256" key="1">
    <source>
        <dbReference type="ARBA" id="ARBA00004127"/>
    </source>
</evidence>
<evidence type="ECO:0008006" key="11">
    <source>
        <dbReference type="Google" id="ProtNLM"/>
    </source>
</evidence>
<dbReference type="InParanoid" id="E1ZAS9"/>
<dbReference type="eggNOG" id="KOG1161">
    <property type="taxonomic scope" value="Eukaryota"/>
</dbReference>
<feature type="domain" description="DUF202" evidence="7">
    <location>
        <begin position="910"/>
        <end position="1006"/>
    </location>
</feature>
<feature type="transmembrane region" description="Helical" evidence="6">
    <location>
        <begin position="1024"/>
        <end position="1046"/>
    </location>
</feature>
<evidence type="ECO:0000313" key="10">
    <source>
        <dbReference type="Proteomes" id="UP000008141"/>
    </source>
</evidence>
<dbReference type="KEGG" id="cvr:CHLNCDRAFT_51424"/>
<reference evidence="9 10" key="1">
    <citation type="journal article" date="2010" name="Plant Cell">
        <title>The Chlorella variabilis NC64A genome reveals adaptation to photosymbiosis, coevolution with viruses, and cryptic sex.</title>
        <authorList>
            <person name="Blanc G."/>
            <person name="Duncan G."/>
            <person name="Agarkova I."/>
            <person name="Borodovsky M."/>
            <person name="Gurnon J."/>
            <person name="Kuo A."/>
            <person name="Lindquist E."/>
            <person name="Lucas S."/>
            <person name="Pangilinan J."/>
            <person name="Polle J."/>
            <person name="Salamov A."/>
            <person name="Terry A."/>
            <person name="Yamada T."/>
            <person name="Dunigan D.D."/>
            <person name="Grigoriev I.V."/>
            <person name="Claverie J.M."/>
            <person name="Van Etten J.L."/>
        </authorList>
    </citation>
    <scope>NUCLEOTIDE SEQUENCE [LARGE SCALE GENOMIC DNA]</scope>
    <source>
        <strain evidence="9 10">NC64A</strain>
    </source>
</reference>
<feature type="compositionally biased region" description="Gly residues" evidence="5">
    <location>
        <begin position="657"/>
        <end position="674"/>
    </location>
</feature>
<keyword evidence="4 6" id="KW-0472">Membrane</keyword>
<evidence type="ECO:0000313" key="9">
    <source>
        <dbReference type="EMBL" id="EFN57111.1"/>
    </source>
</evidence>
<dbReference type="Pfam" id="PF02656">
    <property type="entry name" value="DUF202"/>
    <property type="match status" value="1"/>
</dbReference>
<dbReference type="RefSeq" id="XP_005849213.1">
    <property type="nucleotide sequence ID" value="XM_005849151.1"/>
</dbReference>
<evidence type="ECO:0000259" key="8">
    <source>
        <dbReference type="Pfam" id="PF09359"/>
    </source>
</evidence>
<feature type="compositionally biased region" description="Pro residues" evidence="5">
    <location>
        <begin position="629"/>
        <end position="642"/>
    </location>
</feature>
<organism evidence="10">
    <name type="scientific">Chlorella variabilis</name>
    <name type="common">Green alga</name>
    <dbReference type="NCBI Taxonomy" id="554065"/>
    <lineage>
        <taxon>Eukaryota</taxon>
        <taxon>Viridiplantae</taxon>
        <taxon>Chlorophyta</taxon>
        <taxon>core chlorophytes</taxon>
        <taxon>Trebouxiophyceae</taxon>
        <taxon>Chlorellales</taxon>
        <taxon>Chlorellaceae</taxon>
        <taxon>Chlorella clade</taxon>
        <taxon>Chlorella</taxon>
    </lineage>
</organism>
<feature type="region of interest" description="Disordered" evidence="5">
    <location>
        <begin position="755"/>
        <end position="865"/>
    </location>
</feature>
<evidence type="ECO:0000259" key="7">
    <source>
        <dbReference type="Pfam" id="PF02656"/>
    </source>
</evidence>
<dbReference type="Pfam" id="PF09359">
    <property type="entry name" value="VTC"/>
    <property type="match status" value="1"/>
</dbReference>
<dbReference type="OrthoDB" id="6493944at2759"/>
<dbReference type="PANTHER" id="PTHR46140">
    <property type="entry name" value="VACUOLAR TRANSPORTER CHAPERONE 1-RELATED"/>
    <property type="match status" value="1"/>
</dbReference>
<keyword evidence="3 6" id="KW-1133">Transmembrane helix</keyword>
<evidence type="ECO:0000256" key="3">
    <source>
        <dbReference type="ARBA" id="ARBA00022989"/>
    </source>
</evidence>
<name>E1ZAS9_CHLVA</name>
<dbReference type="EMBL" id="GL433840">
    <property type="protein sequence ID" value="EFN57111.1"/>
    <property type="molecule type" value="Genomic_DNA"/>
</dbReference>
<dbReference type="Gene3D" id="3.20.100.30">
    <property type="entry name" value="VTC, catalytic tunnel domain"/>
    <property type="match status" value="1"/>
</dbReference>
<dbReference type="InterPro" id="IPR003807">
    <property type="entry name" value="DUF202"/>
</dbReference>
<dbReference type="GeneID" id="17356489"/>
<comment type="subcellular location">
    <subcellularLocation>
        <location evidence="1">Endomembrane system</location>
        <topology evidence="1">Multi-pass membrane protein</topology>
    </subcellularLocation>
</comment>
<feature type="compositionally biased region" description="Gly residues" evidence="5">
    <location>
        <begin position="835"/>
        <end position="849"/>
    </location>
</feature>
<dbReference type="Proteomes" id="UP000008141">
    <property type="component" value="Unassembled WGS sequence"/>
</dbReference>
<dbReference type="GO" id="GO:0006799">
    <property type="term" value="P:polyphosphate biosynthetic process"/>
    <property type="evidence" value="ECO:0007669"/>
    <property type="project" value="UniProtKB-ARBA"/>
</dbReference>
<dbReference type="PANTHER" id="PTHR46140:SF1">
    <property type="entry name" value="VACUOLAR TRANSPORTER CHAPERONE COMPLEX SUBUNIT 4-RELATED"/>
    <property type="match status" value="1"/>
</dbReference>
<evidence type="ECO:0000256" key="5">
    <source>
        <dbReference type="SAM" id="MobiDB-lite"/>
    </source>
</evidence>
<feature type="transmembrane region" description="Helical" evidence="6">
    <location>
        <begin position="979"/>
        <end position="1003"/>
    </location>
</feature>
<evidence type="ECO:0000256" key="4">
    <source>
        <dbReference type="ARBA" id="ARBA00023136"/>
    </source>
</evidence>
<sequence length="1047" mass="110772">MSLSDVLREQAIGKFKHCYIRYQALLVQLQADAGAGPSPGSEVLLRHLLAAYGGTDGSSCAAAAAAAARLLDPHAHGSVAPGPAFERSYAQEVERLRLFVKSSLEQLWLALLDACAQLRGLSEELLQAGAVAAGRSRQLSARLAELRGGFDATADEVVLMERFVRQNVAACAQLAQMYEQQHHWQGPDGTATSGTAASELPLEAVDGAYLAAAQAALLGELRLEPLVVGLSDAYELCRQGRGVGLVESDAAALAGQPAKWVPPDKFQRVTRKFWLHPADVAAFKARVIRHLPVLIFGDRRKLTEGSPYHVAFLRDQAAVTDSAEVSSVYYDDPAALPSYHDRLRKEDEASVVRLRWYGERRLSPDQRLFVERKVHRERYTGELSYKERAPMAQRHVAAYTGGTGGPPEMLLGGSSGGGSYSQEQLDFLRDTQRFLSQRRQEPLLRTCYRRTAFQESSNNQVRISLDSQLHMVREAGAPRAPGDWCRDMSQPLAGAADAAYFPYAVVEIKLQAAPPDWVQGLLETGMLLPVPKFSKFLHGTALLFQERCRNVPYWFLPGKPGYRCSLGWWPRGMLWWDGGSLLLRPRPGHEGDPRRMSPATWEEMADPADEYLQKGASWLFPRDNGGPLEPEPGSPTDPPYRPSPLRFLRRNKTAPAAGGGGGSLSGSGGSGGDHGPAAQEGQGMQLAPTSRPAARTLLAPGQGLQARSLLPPPAAGPYYAAVVAAAAAAAGEATPAGGTMQGAVQGAVQRSTTWPVYQSPPALPPPGAAPGHAGHASQPSAPGQPNGAAAAAAAAAAGGGGRVARSSPAHSQTSTPMDSAQDLEAGQPPAEADEGGAGKGGGKRGGSSKGSGKKRASASAGKPAASSSPAFAALEYRLAAPPAGGSGSGAAAAAPSGRVKALVRTRVEPKTFFANERTFLQWLQISVLIMMTATSLLSGTGMLVSATGASSAAGLSCDASTDKACFASKASGAGWNKGWAGALSGAIIAPVALLFMAYALAMYRHRTWQILRRETVRYDDQRGPVLLVAILLAVFLLSYILAMVWIF</sequence>
<dbReference type="STRING" id="554065.E1ZAS9"/>
<accession>E1ZAS9</accession>